<feature type="compositionally biased region" description="Basic and acidic residues" evidence="2">
    <location>
        <begin position="254"/>
        <end position="278"/>
    </location>
</feature>
<comment type="caution">
    <text evidence="3">The sequence shown here is derived from an EMBL/GenBank/DDBJ whole genome shotgun (WGS) entry which is preliminary data.</text>
</comment>
<dbReference type="Proteomes" id="UP000774617">
    <property type="component" value="Unassembled WGS sequence"/>
</dbReference>
<reference evidence="3 4" key="1">
    <citation type="journal article" date="2021" name="Nat. Commun.">
        <title>Genetic determinants of endophytism in the Arabidopsis root mycobiome.</title>
        <authorList>
            <person name="Mesny F."/>
            <person name="Miyauchi S."/>
            <person name="Thiergart T."/>
            <person name="Pickel B."/>
            <person name="Atanasova L."/>
            <person name="Karlsson M."/>
            <person name="Huettel B."/>
            <person name="Barry K.W."/>
            <person name="Haridas S."/>
            <person name="Chen C."/>
            <person name="Bauer D."/>
            <person name="Andreopoulos W."/>
            <person name="Pangilinan J."/>
            <person name="LaButti K."/>
            <person name="Riley R."/>
            <person name="Lipzen A."/>
            <person name="Clum A."/>
            <person name="Drula E."/>
            <person name="Henrissat B."/>
            <person name="Kohler A."/>
            <person name="Grigoriev I.V."/>
            <person name="Martin F.M."/>
            <person name="Hacquard S."/>
        </authorList>
    </citation>
    <scope>NUCLEOTIDE SEQUENCE [LARGE SCALE GENOMIC DNA]</scope>
    <source>
        <strain evidence="3 4">MPI-SDFR-AT-0080</strain>
    </source>
</reference>
<sequence>MDPRRQQHTSMPQLCPCHRRTGWDIVAECYNRVQHAHETACHANIAANRAIDESRQFKAAFDRAQEELQHLRSCSPAKLQASNTELQAELKASNDNLRITRASLRDAQAILQGMQAMRTDLQVTKSELQSANANLEATKAELDKCQESLDQEKSRCKVADGAAETAYEAAHKSGALADELRRELRAVKGEDSSPRDSHESSTADLALELVLAQQTVAYLEQMLQVRDPGYIREQVQQSLAVAEKLKRQVEDLTNELHETKEENERLKALAEEEQDVKRTKTRKMRKLEV</sequence>
<keyword evidence="4" id="KW-1185">Reference proteome</keyword>
<organism evidence="3 4">
    <name type="scientific">Macrophomina phaseolina</name>
    <dbReference type="NCBI Taxonomy" id="35725"/>
    <lineage>
        <taxon>Eukaryota</taxon>
        <taxon>Fungi</taxon>
        <taxon>Dikarya</taxon>
        <taxon>Ascomycota</taxon>
        <taxon>Pezizomycotina</taxon>
        <taxon>Dothideomycetes</taxon>
        <taxon>Dothideomycetes incertae sedis</taxon>
        <taxon>Botryosphaeriales</taxon>
        <taxon>Botryosphaeriaceae</taxon>
        <taxon>Macrophomina</taxon>
    </lineage>
</organism>
<dbReference type="EMBL" id="JAGTJR010000064">
    <property type="protein sequence ID" value="KAH7021722.1"/>
    <property type="molecule type" value="Genomic_DNA"/>
</dbReference>
<accession>A0ABQ8FSF8</accession>
<feature type="compositionally biased region" description="Basic residues" evidence="2">
    <location>
        <begin position="279"/>
        <end position="289"/>
    </location>
</feature>
<evidence type="ECO:0000256" key="2">
    <source>
        <dbReference type="SAM" id="MobiDB-lite"/>
    </source>
</evidence>
<keyword evidence="1" id="KW-0175">Coiled coil</keyword>
<protein>
    <submittedName>
        <fullName evidence="3">Uncharacterized protein</fullName>
    </submittedName>
</protein>
<proteinExistence type="predicted"/>
<name>A0ABQ8FSF8_9PEZI</name>
<evidence type="ECO:0000313" key="3">
    <source>
        <dbReference type="EMBL" id="KAH7021722.1"/>
    </source>
</evidence>
<evidence type="ECO:0000313" key="4">
    <source>
        <dbReference type="Proteomes" id="UP000774617"/>
    </source>
</evidence>
<gene>
    <name evidence="3" type="ORF">B0J12DRAFT_733276</name>
</gene>
<feature type="region of interest" description="Disordered" evidence="2">
    <location>
        <begin position="254"/>
        <end position="289"/>
    </location>
</feature>
<evidence type="ECO:0000256" key="1">
    <source>
        <dbReference type="SAM" id="Coils"/>
    </source>
</evidence>
<feature type="coiled-coil region" evidence="1">
    <location>
        <begin position="114"/>
        <end position="155"/>
    </location>
</feature>